<proteinExistence type="predicted"/>
<organism evidence="1 2">
    <name type="scientific">Robbsia andropogonis</name>
    <dbReference type="NCBI Taxonomy" id="28092"/>
    <lineage>
        <taxon>Bacteria</taxon>
        <taxon>Pseudomonadati</taxon>
        <taxon>Pseudomonadota</taxon>
        <taxon>Betaproteobacteria</taxon>
        <taxon>Burkholderiales</taxon>
        <taxon>Burkholderiaceae</taxon>
        <taxon>Robbsia</taxon>
    </lineage>
</organism>
<dbReference type="PATRIC" id="fig|28092.6.peg.5941"/>
<dbReference type="Proteomes" id="UP000033618">
    <property type="component" value="Unassembled WGS sequence"/>
</dbReference>
<accession>A0A0F5JTX6</accession>
<dbReference type="EMBL" id="LAQU01000072">
    <property type="protein sequence ID" value="KKB61095.1"/>
    <property type="molecule type" value="Genomic_DNA"/>
</dbReference>
<dbReference type="AlphaFoldDB" id="A0A0F5JTX6"/>
<gene>
    <name evidence="1" type="ORF">WM40_25165</name>
</gene>
<evidence type="ECO:0000313" key="2">
    <source>
        <dbReference type="Proteomes" id="UP000033618"/>
    </source>
</evidence>
<name>A0A0F5JTX6_9BURK</name>
<dbReference type="OrthoDB" id="8912205at2"/>
<sequence length="90" mass="9534">MAARITGPYRGFYINATATLSGHPHPTYVGSISLTEHGVDEPRKLERLLPLGAASAFADEEVALGHLEEVARGVIDALFQDTGAAPSTKM</sequence>
<keyword evidence="2" id="KW-1185">Reference proteome</keyword>
<protein>
    <submittedName>
        <fullName evidence="1">Uncharacterized protein</fullName>
    </submittedName>
</protein>
<evidence type="ECO:0000313" key="1">
    <source>
        <dbReference type="EMBL" id="KKB61095.1"/>
    </source>
</evidence>
<comment type="caution">
    <text evidence="1">The sequence shown here is derived from an EMBL/GenBank/DDBJ whole genome shotgun (WGS) entry which is preliminary data.</text>
</comment>
<dbReference type="RefSeq" id="WP_024902439.1">
    <property type="nucleotide sequence ID" value="NZ_CADFGU010000001.1"/>
</dbReference>
<reference evidence="1 2" key="1">
    <citation type="submission" date="2015-03" db="EMBL/GenBank/DDBJ databases">
        <title>Draft Genome Sequence of Burkholderia andropogonis type strain ICMP2807, isolated from Sorghum bicolor.</title>
        <authorList>
            <person name="Lopes-Santos L."/>
            <person name="Castro D.B."/>
            <person name="Ottoboni L.M."/>
            <person name="Park D."/>
            <person name="Weirc B.S."/>
            <person name="Destefano S.A."/>
        </authorList>
    </citation>
    <scope>NUCLEOTIDE SEQUENCE [LARGE SCALE GENOMIC DNA]</scope>
    <source>
        <strain evidence="1 2">ICMP2807</strain>
    </source>
</reference>